<evidence type="ECO:0000313" key="2">
    <source>
        <dbReference type="Proteomes" id="UP000053989"/>
    </source>
</evidence>
<sequence length="61" mass="7118">MHAISIGQRVSAEKAMCQERIDMTLIKETELHFDSQEEEMVLSDRYILQEDGGTRSIMFRI</sequence>
<dbReference type="Proteomes" id="UP000053989">
    <property type="component" value="Unassembled WGS sequence"/>
</dbReference>
<dbReference type="EMBL" id="KN822031">
    <property type="protein sequence ID" value="KIM64045.1"/>
    <property type="molecule type" value="Genomic_DNA"/>
</dbReference>
<gene>
    <name evidence="1" type="ORF">SCLCIDRAFT_1213881</name>
</gene>
<reference evidence="2" key="2">
    <citation type="submission" date="2015-01" db="EMBL/GenBank/DDBJ databases">
        <title>Evolutionary Origins and Diversification of the Mycorrhizal Mutualists.</title>
        <authorList>
            <consortium name="DOE Joint Genome Institute"/>
            <consortium name="Mycorrhizal Genomics Consortium"/>
            <person name="Kohler A."/>
            <person name="Kuo A."/>
            <person name="Nagy L.G."/>
            <person name="Floudas D."/>
            <person name="Copeland A."/>
            <person name="Barry K.W."/>
            <person name="Cichocki N."/>
            <person name="Veneault-Fourrey C."/>
            <person name="LaButti K."/>
            <person name="Lindquist E.A."/>
            <person name="Lipzen A."/>
            <person name="Lundell T."/>
            <person name="Morin E."/>
            <person name="Murat C."/>
            <person name="Riley R."/>
            <person name="Ohm R."/>
            <person name="Sun H."/>
            <person name="Tunlid A."/>
            <person name="Henrissat B."/>
            <person name="Grigoriev I.V."/>
            <person name="Hibbett D.S."/>
            <person name="Martin F."/>
        </authorList>
    </citation>
    <scope>NUCLEOTIDE SEQUENCE [LARGE SCALE GENOMIC DNA]</scope>
    <source>
        <strain evidence="2">Foug A</strain>
    </source>
</reference>
<reference evidence="1 2" key="1">
    <citation type="submission" date="2014-04" db="EMBL/GenBank/DDBJ databases">
        <authorList>
            <consortium name="DOE Joint Genome Institute"/>
            <person name="Kuo A."/>
            <person name="Kohler A."/>
            <person name="Nagy L.G."/>
            <person name="Floudas D."/>
            <person name="Copeland A."/>
            <person name="Barry K.W."/>
            <person name="Cichocki N."/>
            <person name="Veneault-Fourrey C."/>
            <person name="LaButti K."/>
            <person name="Lindquist E.A."/>
            <person name="Lipzen A."/>
            <person name="Lundell T."/>
            <person name="Morin E."/>
            <person name="Murat C."/>
            <person name="Sun H."/>
            <person name="Tunlid A."/>
            <person name="Henrissat B."/>
            <person name="Grigoriev I.V."/>
            <person name="Hibbett D.S."/>
            <person name="Martin F."/>
            <person name="Nordberg H.P."/>
            <person name="Cantor M.N."/>
            <person name="Hua S.X."/>
        </authorList>
    </citation>
    <scope>NUCLEOTIDE SEQUENCE [LARGE SCALE GENOMIC DNA]</scope>
    <source>
        <strain evidence="1 2">Foug A</strain>
    </source>
</reference>
<accession>A0A0C3DTU0</accession>
<organism evidence="1 2">
    <name type="scientific">Scleroderma citrinum Foug A</name>
    <dbReference type="NCBI Taxonomy" id="1036808"/>
    <lineage>
        <taxon>Eukaryota</taxon>
        <taxon>Fungi</taxon>
        <taxon>Dikarya</taxon>
        <taxon>Basidiomycota</taxon>
        <taxon>Agaricomycotina</taxon>
        <taxon>Agaricomycetes</taxon>
        <taxon>Agaricomycetidae</taxon>
        <taxon>Boletales</taxon>
        <taxon>Sclerodermatineae</taxon>
        <taxon>Sclerodermataceae</taxon>
        <taxon>Scleroderma</taxon>
    </lineage>
</organism>
<protein>
    <submittedName>
        <fullName evidence="1">Uncharacterized protein</fullName>
    </submittedName>
</protein>
<keyword evidence="2" id="KW-1185">Reference proteome</keyword>
<name>A0A0C3DTU0_9AGAM</name>
<dbReference type="AlphaFoldDB" id="A0A0C3DTU0"/>
<proteinExistence type="predicted"/>
<dbReference type="InParanoid" id="A0A0C3DTU0"/>
<dbReference type="HOGENOM" id="CLU_2924030_0_0_1"/>
<evidence type="ECO:0000313" key="1">
    <source>
        <dbReference type="EMBL" id="KIM64045.1"/>
    </source>
</evidence>